<dbReference type="CDD" id="cd16432">
    <property type="entry name" value="CheB_Rec"/>
    <property type="match status" value="1"/>
</dbReference>
<dbReference type="GO" id="GO:0006935">
    <property type="term" value="P:chemotaxis"/>
    <property type="evidence" value="ECO:0007669"/>
    <property type="project" value="UniProtKB-UniRule"/>
</dbReference>
<evidence type="ECO:0000313" key="10">
    <source>
        <dbReference type="EMBL" id="ABS55855.1"/>
    </source>
</evidence>
<evidence type="ECO:0000313" key="11">
    <source>
        <dbReference type="Proteomes" id="UP000002408"/>
    </source>
</evidence>
<dbReference type="Gene3D" id="3.40.50.180">
    <property type="entry name" value="Methylesterase CheB, C-terminal domain"/>
    <property type="match status" value="1"/>
</dbReference>
<dbReference type="SMART" id="SM00448">
    <property type="entry name" value="REC"/>
    <property type="match status" value="1"/>
</dbReference>
<dbReference type="RefSeq" id="WP_012106888.1">
    <property type="nucleotide sequence ID" value="NC_009712.1"/>
</dbReference>
<comment type="function">
    <text evidence="5">Involved in chemotaxis. Part of a chemotaxis signal transduction system that modulates chemotaxis in response to various stimuli. Catalyzes the demethylation of specific methylglutamate residues introduced into the chemoreceptors (methyl-accepting chemotaxis proteins or MCP) by CheR. Also mediates the irreversible deamidation of specific glutamine residues to glutamic acid.</text>
</comment>
<dbReference type="Gene3D" id="3.40.50.2300">
    <property type="match status" value="1"/>
</dbReference>
<gene>
    <name evidence="5" type="primary">cheB</name>
    <name evidence="10" type="ordered locus">Mboo_1337</name>
</gene>
<organism evidence="10 11">
    <name type="scientific">Methanoregula boonei (strain DSM 21154 / JCM 14090 / 6A8)</name>
    <dbReference type="NCBI Taxonomy" id="456442"/>
    <lineage>
        <taxon>Archaea</taxon>
        <taxon>Methanobacteriati</taxon>
        <taxon>Methanobacteriota</taxon>
        <taxon>Stenosarchaea group</taxon>
        <taxon>Methanomicrobia</taxon>
        <taxon>Methanomicrobiales</taxon>
        <taxon>Methanoregulaceae</taxon>
        <taxon>Methanoregula</taxon>
    </lineage>
</organism>
<feature type="active site" evidence="5 6">
    <location>
        <position position="157"/>
    </location>
</feature>
<feature type="active site" evidence="5 6">
    <location>
        <position position="285"/>
    </location>
</feature>
<comment type="subcellular location">
    <subcellularLocation>
        <location evidence="5">Cytoplasm</location>
    </subcellularLocation>
</comment>
<evidence type="ECO:0000256" key="5">
    <source>
        <dbReference type="HAMAP-Rule" id="MF_00099"/>
    </source>
</evidence>
<dbReference type="HAMAP" id="MF_00099">
    <property type="entry name" value="CheB_chemtxs"/>
    <property type="match status" value="1"/>
</dbReference>
<dbReference type="Pfam" id="PF01339">
    <property type="entry name" value="CheB_methylest"/>
    <property type="match status" value="1"/>
</dbReference>
<dbReference type="InterPro" id="IPR035909">
    <property type="entry name" value="CheB_C"/>
</dbReference>
<dbReference type="GO" id="GO:0000156">
    <property type="term" value="F:phosphorelay response regulator activity"/>
    <property type="evidence" value="ECO:0007669"/>
    <property type="project" value="InterPro"/>
</dbReference>
<keyword evidence="3 5" id="KW-0378">Hydrolase</keyword>
<feature type="domain" description="CheB-type methylesterase" evidence="9">
    <location>
        <begin position="145"/>
        <end position="343"/>
    </location>
</feature>
<keyword evidence="5 7" id="KW-0597">Phosphoprotein</keyword>
<dbReference type="HOGENOM" id="CLU_000445_51_0_2"/>
<keyword evidence="1 5" id="KW-0963">Cytoplasm</keyword>
<dbReference type="InterPro" id="IPR008248">
    <property type="entry name" value="CheB-like"/>
</dbReference>
<feature type="active site" evidence="5 6">
    <location>
        <position position="184"/>
    </location>
</feature>
<dbReference type="PROSITE" id="PS50110">
    <property type="entry name" value="RESPONSE_REGULATORY"/>
    <property type="match status" value="1"/>
</dbReference>
<dbReference type="InterPro" id="IPR000673">
    <property type="entry name" value="Sig_transdc_resp-reg_Me-estase"/>
</dbReference>
<accession>A7I7Z4</accession>
<feature type="domain" description="Response regulatory" evidence="8">
    <location>
        <begin position="3"/>
        <end position="121"/>
    </location>
</feature>
<dbReference type="InterPro" id="IPR011006">
    <property type="entry name" value="CheY-like_superfamily"/>
</dbReference>
<evidence type="ECO:0000256" key="6">
    <source>
        <dbReference type="PROSITE-ProRule" id="PRU00050"/>
    </source>
</evidence>
<dbReference type="SUPFAM" id="SSF52172">
    <property type="entry name" value="CheY-like"/>
    <property type="match status" value="1"/>
</dbReference>
<evidence type="ECO:0000256" key="1">
    <source>
        <dbReference type="ARBA" id="ARBA00022490"/>
    </source>
</evidence>
<dbReference type="NCBIfam" id="NF001965">
    <property type="entry name" value="PRK00742.1"/>
    <property type="match status" value="1"/>
</dbReference>
<evidence type="ECO:0000259" key="8">
    <source>
        <dbReference type="PROSITE" id="PS50110"/>
    </source>
</evidence>
<dbReference type="SUPFAM" id="SSF52738">
    <property type="entry name" value="Methylesterase CheB, C-terminal domain"/>
    <property type="match status" value="1"/>
</dbReference>
<dbReference type="STRING" id="456442.Mboo_1337"/>
<protein>
    <recommendedName>
        <fullName evidence="5">Protein-glutamate methylesterase/protein-glutamine glutaminase</fullName>
        <ecNumber evidence="5">3.1.1.61</ecNumber>
        <ecNumber evidence="5">3.5.1.44</ecNumber>
    </recommendedName>
</protein>
<dbReference type="PROSITE" id="PS50122">
    <property type="entry name" value="CHEB"/>
    <property type="match status" value="1"/>
</dbReference>
<dbReference type="AlphaFoldDB" id="A7I7Z4"/>
<dbReference type="PANTHER" id="PTHR42872">
    <property type="entry name" value="PROTEIN-GLUTAMATE METHYLESTERASE/PROTEIN-GLUTAMINE GLUTAMINASE"/>
    <property type="match status" value="1"/>
</dbReference>
<dbReference type="PANTHER" id="PTHR42872:SF6">
    <property type="entry name" value="PROTEIN-GLUTAMATE METHYLESTERASE_PROTEIN-GLUTAMINE GLUTAMINASE"/>
    <property type="match status" value="1"/>
</dbReference>
<comment type="PTM">
    <text evidence="5">Phosphorylated by CheA. Phosphorylation of the N-terminal regulatory domain activates the methylesterase activity.</text>
</comment>
<dbReference type="CDD" id="cd17541">
    <property type="entry name" value="REC_CheB-like"/>
    <property type="match status" value="1"/>
</dbReference>
<name>A7I7Z4_METB6</name>
<evidence type="ECO:0000256" key="2">
    <source>
        <dbReference type="ARBA" id="ARBA00022500"/>
    </source>
</evidence>
<dbReference type="Proteomes" id="UP000002408">
    <property type="component" value="Chromosome"/>
</dbReference>
<proteinExistence type="inferred from homology"/>
<dbReference type="GeneID" id="5411604"/>
<dbReference type="GO" id="GO:0050568">
    <property type="term" value="F:protein-glutamine glutaminase activity"/>
    <property type="evidence" value="ECO:0007669"/>
    <property type="project" value="UniProtKB-UniRule"/>
</dbReference>
<dbReference type="EMBL" id="CP000780">
    <property type="protein sequence ID" value="ABS55855.1"/>
    <property type="molecule type" value="Genomic_DNA"/>
</dbReference>
<comment type="catalytic activity">
    <reaction evidence="5">
        <text>L-glutaminyl-[protein] + H2O = L-glutamyl-[protein] + NH4(+)</text>
        <dbReference type="Rhea" id="RHEA:16441"/>
        <dbReference type="Rhea" id="RHEA-COMP:10207"/>
        <dbReference type="Rhea" id="RHEA-COMP:10208"/>
        <dbReference type="ChEBI" id="CHEBI:15377"/>
        <dbReference type="ChEBI" id="CHEBI:28938"/>
        <dbReference type="ChEBI" id="CHEBI:29973"/>
        <dbReference type="ChEBI" id="CHEBI:30011"/>
        <dbReference type="EC" id="3.5.1.44"/>
    </reaction>
</comment>
<evidence type="ECO:0000259" key="9">
    <source>
        <dbReference type="PROSITE" id="PS50122"/>
    </source>
</evidence>
<keyword evidence="2 5" id="KW-0145">Chemotaxis</keyword>
<sequence>MVKVLIVDDSVFMRTVIRDMLQKDPSIEIVGTASNGLEALEKIKSLRPDLITLDIEMPRMNGLEVLRELKKAAWHPRTLMLSSLTSEGAEMTAEAIRLGADDFMLKPKDVPQLRLIADELVATIHHLTSSPPASKKEALTVSHREGSAERVVLIGSSAGGPPMLDAILAKLPADFPACVVLTQHMPVGFTAPLAARFNRLAHMPVKETENGDMLREGSVFLSKAGVHTMIGAALTADGKRTGRVIHSSAPPIHGVRPAVDKTFESAAQVFGKNAVAVILSGMGNDAGAGAAAIKEAGGTIILCDQKDCLVYGMARSAIQHNAVDQVLPLSKIPEAIERIVGKMAAEGSHV</sequence>
<dbReference type="EC" id="3.5.1.44" evidence="5"/>
<evidence type="ECO:0000256" key="4">
    <source>
        <dbReference type="ARBA" id="ARBA00048267"/>
    </source>
</evidence>
<dbReference type="OrthoDB" id="2857at2157"/>
<evidence type="ECO:0000256" key="7">
    <source>
        <dbReference type="PROSITE-ProRule" id="PRU00169"/>
    </source>
</evidence>
<feature type="modified residue" description="4-aspartylphosphate" evidence="5 7">
    <location>
        <position position="54"/>
    </location>
</feature>
<dbReference type="EC" id="3.1.1.61" evidence="5"/>
<dbReference type="Pfam" id="PF00072">
    <property type="entry name" value="Response_reg"/>
    <property type="match status" value="1"/>
</dbReference>
<dbReference type="GO" id="GO:0008984">
    <property type="term" value="F:protein-glutamate methylesterase activity"/>
    <property type="evidence" value="ECO:0007669"/>
    <property type="project" value="UniProtKB-UniRule"/>
</dbReference>
<reference evidence="11" key="1">
    <citation type="journal article" date="2015" name="Microbiology">
        <title>Genome of Methanoregula boonei 6A8 reveals adaptations to oligotrophic peatland environments.</title>
        <authorList>
            <person name="Braeuer S."/>
            <person name="Cadillo-Quiroz H."/>
            <person name="Kyrpides N."/>
            <person name="Woyke T."/>
            <person name="Goodwin L."/>
            <person name="Detter C."/>
            <person name="Podell S."/>
            <person name="Yavitt J.B."/>
            <person name="Zinder S.H."/>
        </authorList>
    </citation>
    <scope>NUCLEOTIDE SEQUENCE [LARGE SCALE GENOMIC DNA]</scope>
    <source>
        <strain evidence="11">DSM 21154 / JCM 14090 / 6A8</strain>
    </source>
</reference>
<dbReference type="KEGG" id="mbn:Mboo_1337"/>
<keyword evidence="11" id="KW-1185">Reference proteome</keyword>
<dbReference type="GO" id="GO:0005737">
    <property type="term" value="C:cytoplasm"/>
    <property type="evidence" value="ECO:0007669"/>
    <property type="project" value="UniProtKB-SubCell"/>
</dbReference>
<comment type="domain">
    <text evidence="5">Contains a C-terminal catalytic domain, and an N-terminal region which modulates catalytic activity.</text>
</comment>
<comment type="similarity">
    <text evidence="5">Belongs to the CheB family.</text>
</comment>
<evidence type="ECO:0000256" key="3">
    <source>
        <dbReference type="ARBA" id="ARBA00022801"/>
    </source>
</evidence>
<dbReference type="PIRSF" id="PIRSF000876">
    <property type="entry name" value="RR_chemtxs_CheB"/>
    <property type="match status" value="1"/>
</dbReference>
<dbReference type="InterPro" id="IPR001789">
    <property type="entry name" value="Sig_transdc_resp-reg_receiver"/>
</dbReference>
<dbReference type="eggNOG" id="arCOG02382">
    <property type="taxonomic scope" value="Archaea"/>
</dbReference>
<comment type="catalytic activity">
    <reaction evidence="4 5">
        <text>[protein]-L-glutamate 5-O-methyl ester + H2O = L-glutamyl-[protein] + methanol + H(+)</text>
        <dbReference type="Rhea" id="RHEA:23236"/>
        <dbReference type="Rhea" id="RHEA-COMP:10208"/>
        <dbReference type="Rhea" id="RHEA-COMP:10311"/>
        <dbReference type="ChEBI" id="CHEBI:15377"/>
        <dbReference type="ChEBI" id="CHEBI:15378"/>
        <dbReference type="ChEBI" id="CHEBI:17790"/>
        <dbReference type="ChEBI" id="CHEBI:29973"/>
        <dbReference type="ChEBI" id="CHEBI:82795"/>
        <dbReference type="EC" id="3.1.1.61"/>
    </reaction>
</comment>